<dbReference type="PANTHER" id="PTHR45992">
    <property type="entry name" value="EUKARYOTIC ELONGATION FACTOR 2 KINASE-RELATED"/>
    <property type="match status" value="1"/>
</dbReference>
<accession>A0A0C9U117</accession>
<keyword evidence="9" id="KW-1185">Reference proteome</keyword>
<evidence type="ECO:0000256" key="6">
    <source>
        <dbReference type="SAM" id="MobiDB-lite"/>
    </source>
</evidence>
<evidence type="ECO:0000256" key="5">
    <source>
        <dbReference type="ARBA" id="ARBA00022840"/>
    </source>
</evidence>
<keyword evidence="5" id="KW-0067">ATP-binding</keyword>
<dbReference type="HOGENOM" id="CLU_1579503_0_0_1"/>
<evidence type="ECO:0000313" key="8">
    <source>
        <dbReference type="EMBL" id="KIJ27714.1"/>
    </source>
</evidence>
<dbReference type="Gene3D" id="3.20.200.10">
    <property type="entry name" value="MHCK/EF2 kinase"/>
    <property type="match status" value="1"/>
</dbReference>
<protein>
    <recommendedName>
        <fullName evidence="7">Alpha-type protein kinase domain-containing protein</fullName>
    </recommendedName>
</protein>
<feature type="region of interest" description="Disordered" evidence="6">
    <location>
        <begin position="128"/>
        <end position="169"/>
    </location>
</feature>
<organism evidence="8 9">
    <name type="scientific">Sphaerobolus stellatus (strain SS14)</name>
    <dbReference type="NCBI Taxonomy" id="990650"/>
    <lineage>
        <taxon>Eukaryota</taxon>
        <taxon>Fungi</taxon>
        <taxon>Dikarya</taxon>
        <taxon>Basidiomycota</taxon>
        <taxon>Agaricomycotina</taxon>
        <taxon>Agaricomycetes</taxon>
        <taxon>Phallomycetidae</taxon>
        <taxon>Geastrales</taxon>
        <taxon>Sphaerobolaceae</taxon>
        <taxon>Sphaerobolus</taxon>
    </lineage>
</organism>
<evidence type="ECO:0000256" key="2">
    <source>
        <dbReference type="ARBA" id="ARBA00022679"/>
    </source>
</evidence>
<gene>
    <name evidence="8" type="ORF">M422DRAFT_54921</name>
</gene>
<dbReference type="GO" id="GO:0005524">
    <property type="term" value="F:ATP binding"/>
    <property type="evidence" value="ECO:0007669"/>
    <property type="project" value="UniProtKB-KW"/>
</dbReference>
<dbReference type="InterPro" id="IPR011009">
    <property type="entry name" value="Kinase-like_dom_sf"/>
</dbReference>
<keyword evidence="3" id="KW-0547">Nucleotide-binding</keyword>
<evidence type="ECO:0000313" key="9">
    <source>
        <dbReference type="Proteomes" id="UP000054279"/>
    </source>
</evidence>
<dbReference type="PANTHER" id="PTHR45992:SF2">
    <property type="entry name" value="EUKARYOTIC ELONGATION FACTOR 2 KINASE"/>
    <property type="match status" value="1"/>
</dbReference>
<dbReference type="InterPro" id="IPR051852">
    <property type="entry name" value="Alpha-type_PK"/>
</dbReference>
<dbReference type="InterPro" id="IPR004166">
    <property type="entry name" value="a-kinase_dom"/>
</dbReference>
<keyword evidence="4" id="KW-0418">Kinase</keyword>
<dbReference type="GO" id="GO:1903013">
    <property type="term" value="P:response to differentiation-inducing factor 1"/>
    <property type="evidence" value="ECO:0007669"/>
    <property type="project" value="TreeGrafter"/>
</dbReference>
<feature type="compositionally biased region" description="Acidic residues" evidence="6">
    <location>
        <begin position="128"/>
        <end position="142"/>
    </location>
</feature>
<keyword evidence="2" id="KW-0808">Transferase</keyword>
<evidence type="ECO:0000256" key="4">
    <source>
        <dbReference type="ARBA" id="ARBA00022777"/>
    </source>
</evidence>
<keyword evidence="1" id="KW-0723">Serine/threonine-protein kinase</keyword>
<dbReference type="OrthoDB" id="2744370at2759"/>
<evidence type="ECO:0000256" key="1">
    <source>
        <dbReference type="ARBA" id="ARBA00022527"/>
    </source>
</evidence>
<feature type="domain" description="Alpha-type protein kinase" evidence="7">
    <location>
        <begin position="1"/>
        <end position="126"/>
    </location>
</feature>
<dbReference type="GO" id="GO:0004674">
    <property type="term" value="F:protein serine/threonine kinase activity"/>
    <property type="evidence" value="ECO:0007669"/>
    <property type="project" value="UniProtKB-KW"/>
</dbReference>
<dbReference type="Proteomes" id="UP000054279">
    <property type="component" value="Unassembled WGS sequence"/>
</dbReference>
<reference evidence="8 9" key="1">
    <citation type="submission" date="2014-06" db="EMBL/GenBank/DDBJ databases">
        <title>Evolutionary Origins and Diversification of the Mycorrhizal Mutualists.</title>
        <authorList>
            <consortium name="DOE Joint Genome Institute"/>
            <consortium name="Mycorrhizal Genomics Consortium"/>
            <person name="Kohler A."/>
            <person name="Kuo A."/>
            <person name="Nagy L.G."/>
            <person name="Floudas D."/>
            <person name="Copeland A."/>
            <person name="Barry K.W."/>
            <person name="Cichocki N."/>
            <person name="Veneault-Fourrey C."/>
            <person name="LaButti K."/>
            <person name="Lindquist E.A."/>
            <person name="Lipzen A."/>
            <person name="Lundell T."/>
            <person name="Morin E."/>
            <person name="Murat C."/>
            <person name="Riley R."/>
            <person name="Ohm R."/>
            <person name="Sun H."/>
            <person name="Tunlid A."/>
            <person name="Henrissat B."/>
            <person name="Grigoriev I.V."/>
            <person name="Hibbett D.S."/>
            <person name="Martin F."/>
        </authorList>
    </citation>
    <scope>NUCLEOTIDE SEQUENCE [LARGE SCALE GENOMIC DNA]</scope>
    <source>
        <strain evidence="8 9">SS14</strain>
    </source>
</reference>
<dbReference type="EMBL" id="KN837326">
    <property type="protein sequence ID" value="KIJ27714.1"/>
    <property type="molecule type" value="Genomic_DNA"/>
</dbReference>
<dbReference type="Pfam" id="PF02816">
    <property type="entry name" value="Alpha_kinase"/>
    <property type="match status" value="1"/>
</dbReference>
<name>A0A0C9U117_SPHS4</name>
<proteinExistence type="predicted"/>
<dbReference type="GO" id="GO:0031037">
    <property type="term" value="P:myosin II filament disassembly"/>
    <property type="evidence" value="ECO:0007669"/>
    <property type="project" value="TreeGrafter"/>
</dbReference>
<evidence type="ECO:0000259" key="7">
    <source>
        <dbReference type="PROSITE" id="PS51158"/>
    </source>
</evidence>
<dbReference type="CDD" id="cd04515">
    <property type="entry name" value="Alpha_kinase"/>
    <property type="match status" value="1"/>
</dbReference>
<evidence type="ECO:0000256" key="3">
    <source>
        <dbReference type="ARBA" id="ARBA00022741"/>
    </source>
</evidence>
<dbReference type="AlphaFoldDB" id="A0A0C9U117"/>
<dbReference type="PROSITE" id="PS51158">
    <property type="entry name" value="ALPHA_KINASE"/>
    <property type="match status" value="1"/>
</dbReference>
<sequence length="169" mass="19078">MEEENGSEHVNKLAIWWLIEPLWNTVVRKWSSTKHWPEAIGLAEYTVAAFHHFTYKWSKETLVLADVQSSQGKLSNGRPGQIFFDHQTHTPDGDSGIGDFGQEGIDAFIEKHTCTPMCIELGLAVEEEGADEENETEDEDNAEELRQTRSQGSRGKGTQGTRRSARLYI</sequence>
<dbReference type="SUPFAM" id="SSF56112">
    <property type="entry name" value="Protein kinase-like (PK-like)"/>
    <property type="match status" value="1"/>
</dbReference>